<dbReference type="SMART" id="SM00355">
    <property type="entry name" value="ZnF_C2H2"/>
    <property type="match status" value="2"/>
</dbReference>
<protein>
    <submittedName>
        <fullName evidence="10">Uncharacterized protein</fullName>
    </submittedName>
</protein>
<feature type="region of interest" description="Disordered" evidence="7">
    <location>
        <begin position="140"/>
        <end position="198"/>
    </location>
</feature>
<dbReference type="AlphaFoldDB" id="A0A9W8K7I4"/>
<dbReference type="InterPro" id="IPR036864">
    <property type="entry name" value="Zn2-C6_fun-type_DNA-bd_sf"/>
</dbReference>
<evidence type="ECO:0000313" key="11">
    <source>
        <dbReference type="Proteomes" id="UP001148786"/>
    </source>
</evidence>
<evidence type="ECO:0000256" key="2">
    <source>
        <dbReference type="ARBA" id="ARBA00022833"/>
    </source>
</evidence>
<dbReference type="CDD" id="cd00067">
    <property type="entry name" value="GAL4"/>
    <property type="match status" value="1"/>
</dbReference>
<dbReference type="GO" id="GO:0000981">
    <property type="term" value="F:DNA-binding transcription factor activity, RNA polymerase II-specific"/>
    <property type="evidence" value="ECO:0007669"/>
    <property type="project" value="InterPro"/>
</dbReference>
<evidence type="ECO:0000256" key="1">
    <source>
        <dbReference type="ARBA" id="ARBA00022723"/>
    </source>
</evidence>
<dbReference type="Proteomes" id="UP001148786">
    <property type="component" value="Unassembled WGS sequence"/>
</dbReference>
<dbReference type="InterPro" id="IPR036236">
    <property type="entry name" value="Znf_C2H2_sf"/>
</dbReference>
<sequence length="245" mass="26712">MPHLPLSEAPLVNSIDLKANGEVSRMRSHKGNMPSLPQTKYCALCPAKFTRTTHLNRHLRSHTNERAHRCNICNAEFTRSDLLTRHKRTCGDASVNRSRRKSCQACAESKVKCNLQQPCSKCTARGRECVFINDPEASRNKRNASKRARSLSTLSTSPSETEWSESSTGYDSFGPSSPSSTLSYASHGPDAYSHPSYSSTQLLPGNGYVSSASDCASSECSSRASPRLVYFDGRQDLSGSLGIGA</sequence>
<evidence type="ECO:0000313" key="10">
    <source>
        <dbReference type="EMBL" id="KAJ3514347.1"/>
    </source>
</evidence>
<dbReference type="Gene3D" id="3.30.160.60">
    <property type="entry name" value="Classic Zinc Finger"/>
    <property type="match status" value="2"/>
</dbReference>
<dbReference type="Pfam" id="PF00096">
    <property type="entry name" value="zf-C2H2"/>
    <property type="match status" value="2"/>
</dbReference>
<evidence type="ECO:0000256" key="6">
    <source>
        <dbReference type="PROSITE-ProRule" id="PRU00042"/>
    </source>
</evidence>
<evidence type="ECO:0000256" key="7">
    <source>
        <dbReference type="SAM" id="MobiDB-lite"/>
    </source>
</evidence>
<dbReference type="PROSITE" id="PS50048">
    <property type="entry name" value="ZN2_CY6_FUNGAL_2"/>
    <property type="match status" value="1"/>
</dbReference>
<name>A0A9W8K7I4_9AGAR</name>
<reference evidence="10" key="1">
    <citation type="submission" date="2022-07" db="EMBL/GenBank/DDBJ databases">
        <title>Genome Sequence of Agrocybe chaxingu.</title>
        <authorList>
            <person name="Buettner E."/>
        </authorList>
    </citation>
    <scope>NUCLEOTIDE SEQUENCE</scope>
    <source>
        <strain evidence="10">MP-N11</strain>
    </source>
</reference>
<dbReference type="SMART" id="SM00066">
    <property type="entry name" value="GAL4"/>
    <property type="match status" value="1"/>
</dbReference>
<evidence type="ECO:0000259" key="8">
    <source>
        <dbReference type="PROSITE" id="PS50048"/>
    </source>
</evidence>
<evidence type="ECO:0000256" key="3">
    <source>
        <dbReference type="ARBA" id="ARBA00023015"/>
    </source>
</evidence>
<dbReference type="PROSITE" id="PS00463">
    <property type="entry name" value="ZN2_CY6_FUNGAL_1"/>
    <property type="match status" value="1"/>
</dbReference>
<dbReference type="PROSITE" id="PS00028">
    <property type="entry name" value="ZINC_FINGER_C2H2_1"/>
    <property type="match status" value="1"/>
</dbReference>
<gene>
    <name evidence="10" type="ORF">NLJ89_g2424</name>
</gene>
<keyword evidence="11" id="KW-1185">Reference proteome</keyword>
<proteinExistence type="predicted"/>
<dbReference type="InterPro" id="IPR013087">
    <property type="entry name" value="Znf_C2H2_type"/>
</dbReference>
<comment type="caution">
    <text evidence="10">The sequence shown here is derived from an EMBL/GenBank/DDBJ whole genome shotgun (WGS) entry which is preliminary data.</text>
</comment>
<dbReference type="Gene3D" id="4.10.240.10">
    <property type="entry name" value="Zn(2)-C6 fungal-type DNA-binding domain"/>
    <property type="match status" value="1"/>
</dbReference>
<keyword evidence="6" id="KW-0863">Zinc-finger</keyword>
<dbReference type="PROSITE" id="PS50157">
    <property type="entry name" value="ZINC_FINGER_C2H2_2"/>
    <property type="match status" value="2"/>
</dbReference>
<feature type="domain" description="C2H2-type" evidence="9">
    <location>
        <begin position="40"/>
        <end position="67"/>
    </location>
</feature>
<accession>A0A9W8K7I4</accession>
<dbReference type="SUPFAM" id="SSF57701">
    <property type="entry name" value="Zn2/Cys6 DNA-binding domain"/>
    <property type="match status" value="1"/>
</dbReference>
<keyword evidence="3" id="KW-0805">Transcription regulation</keyword>
<evidence type="ECO:0000259" key="9">
    <source>
        <dbReference type="PROSITE" id="PS50157"/>
    </source>
</evidence>
<keyword evidence="1" id="KW-0479">Metal-binding</keyword>
<dbReference type="SUPFAM" id="SSF57667">
    <property type="entry name" value="beta-beta-alpha zinc fingers"/>
    <property type="match status" value="1"/>
</dbReference>
<dbReference type="PANTHER" id="PTHR47660">
    <property type="entry name" value="TRANSCRIPTION FACTOR WITH C2H2 AND ZN(2)-CYS(6) DNA BINDING DOMAIN (EUROFUNG)-RELATED-RELATED"/>
    <property type="match status" value="1"/>
</dbReference>
<evidence type="ECO:0000256" key="5">
    <source>
        <dbReference type="ARBA" id="ARBA00023242"/>
    </source>
</evidence>
<dbReference type="EMBL" id="JANKHO010000149">
    <property type="protein sequence ID" value="KAJ3514347.1"/>
    <property type="molecule type" value="Genomic_DNA"/>
</dbReference>
<organism evidence="10 11">
    <name type="scientific">Agrocybe chaxingu</name>
    <dbReference type="NCBI Taxonomy" id="84603"/>
    <lineage>
        <taxon>Eukaryota</taxon>
        <taxon>Fungi</taxon>
        <taxon>Dikarya</taxon>
        <taxon>Basidiomycota</taxon>
        <taxon>Agaricomycotina</taxon>
        <taxon>Agaricomycetes</taxon>
        <taxon>Agaricomycetidae</taxon>
        <taxon>Agaricales</taxon>
        <taxon>Agaricineae</taxon>
        <taxon>Strophariaceae</taxon>
        <taxon>Agrocybe</taxon>
    </lineage>
</organism>
<feature type="compositionally biased region" description="Basic residues" evidence="7">
    <location>
        <begin position="140"/>
        <end position="149"/>
    </location>
</feature>
<dbReference type="InterPro" id="IPR001138">
    <property type="entry name" value="Zn2Cys6_DnaBD"/>
</dbReference>
<keyword evidence="2" id="KW-0862">Zinc</keyword>
<keyword evidence="5" id="KW-0539">Nucleus</keyword>
<evidence type="ECO:0000256" key="4">
    <source>
        <dbReference type="ARBA" id="ARBA00023163"/>
    </source>
</evidence>
<feature type="domain" description="C2H2-type" evidence="9">
    <location>
        <begin position="68"/>
        <end position="101"/>
    </location>
</feature>
<dbReference type="OrthoDB" id="1405595at2759"/>
<dbReference type="Pfam" id="PF00172">
    <property type="entry name" value="Zn_clus"/>
    <property type="match status" value="1"/>
</dbReference>
<feature type="domain" description="Zn(2)-C6 fungal-type" evidence="8">
    <location>
        <begin position="102"/>
        <end position="131"/>
    </location>
</feature>
<dbReference type="GO" id="GO:0008270">
    <property type="term" value="F:zinc ion binding"/>
    <property type="evidence" value="ECO:0007669"/>
    <property type="project" value="UniProtKB-KW"/>
</dbReference>
<feature type="compositionally biased region" description="Low complexity" evidence="7">
    <location>
        <begin position="150"/>
        <end position="186"/>
    </location>
</feature>
<keyword evidence="4" id="KW-0804">Transcription</keyword>